<protein>
    <recommendedName>
        <fullName evidence="12">Transcription factor A, mitochondrial</fullName>
    </recommendedName>
</protein>
<accession>A0A0N8ET49</accession>
<evidence type="ECO:0000259" key="17">
    <source>
        <dbReference type="PROSITE" id="PS50118"/>
    </source>
</evidence>
<keyword evidence="2" id="KW-0597">Phosphoprotein</keyword>
<dbReference type="GO" id="GO:0003677">
    <property type="term" value="F:DNA binding"/>
    <property type="evidence" value="ECO:0007669"/>
    <property type="project" value="UniProtKB-UniRule"/>
</dbReference>
<reference evidence="18" key="1">
    <citation type="submission" date="2015-10" db="EMBL/GenBank/DDBJ databases">
        <title>FRAMA: From RNA-seq data to annotated mRNA assemblies.</title>
        <authorList>
            <person name="Bens M."/>
            <person name="Sahm A."/>
            <person name="Jahn N."/>
            <person name="Morhart M."/>
            <person name="Holtze S."/>
            <person name="Hildebrandt T.B."/>
            <person name="Platzer M."/>
            <person name="Szafranski K."/>
        </authorList>
    </citation>
    <scope>NUCLEOTIDE SEQUENCE</scope>
    <source>
        <tissue evidence="18">Liver</tissue>
    </source>
</reference>
<dbReference type="InterPro" id="IPR009071">
    <property type="entry name" value="HMG_box_dom"/>
</dbReference>
<organism evidence="18">
    <name type="scientific">Heterocephalus glaber</name>
    <name type="common">Naked mole rat</name>
    <dbReference type="NCBI Taxonomy" id="10181"/>
    <lineage>
        <taxon>Eukaryota</taxon>
        <taxon>Metazoa</taxon>
        <taxon>Chordata</taxon>
        <taxon>Craniata</taxon>
        <taxon>Vertebrata</taxon>
        <taxon>Euteleostomi</taxon>
        <taxon>Mammalia</taxon>
        <taxon>Eutheria</taxon>
        <taxon>Euarchontoglires</taxon>
        <taxon>Glires</taxon>
        <taxon>Rodentia</taxon>
        <taxon>Hystricomorpha</taxon>
        <taxon>Bathyergidae</taxon>
        <taxon>Heterocephalus</taxon>
    </lineage>
</organism>
<dbReference type="Proteomes" id="UP000694906">
    <property type="component" value="Unplaced"/>
</dbReference>
<evidence type="ECO:0000256" key="14">
    <source>
        <dbReference type="ARBA" id="ARBA00046467"/>
    </source>
</evidence>
<dbReference type="GO" id="GO:0005634">
    <property type="term" value="C:nucleus"/>
    <property type="evidence" value="ECO:0007669"/>
    <property type="project" value="UniProtKB-UniRule"/>
</dbReference>
<evidence type="ECO:0000256" key="5">
    <source>
        <dbReference type="ARBA" id="ARBA00023015"/>
    </source>
</evidence>
<keyword evidence="9" id="KW-0804">Transcription</keyword>
<evidence type="ECO:0000256" key="10">
    <source>
        <dbReference type="ARBA" id="ARBA00023242"/>
    </source>
</evidence>
<dbReference type="GO" id="GO:0042645">
    <property type="term" value="C:mitochondrial nucleoid"/>
    <property type="evidence" value="ECO:0007669"/>
    <property type="project" value="UniProtKB-SubCell"/>
</dbReference>
<dbReference type="GO" id="GO:0006357">
    <property type="term" value="P:regulation of transcription by RNA polymerase II"/>
    <property type="evidence" value="ECO:0007669"/>
    <property type="project" value="TreeGrafter"/>
</dbReference>
<evidence type="ECO:0000256" key="1">
    <source>
        <dbReference type="ARBA" id="ARBA00004436"/>
    </source>
</evidence>
<evidence type="ECO:0000256" key="11">
    <source>
        <dbReference type="ARBA" id="ARBA00023271"/>
    </source>
</evidence>
<evidence type="ECO:0000256" key="7">
    <source>
        <dbReference type="ARBA" id="ARBA00023128"/>
    </source>
</evidence>
<evidence type="ECO:0000256" key="12">
    <source>
        <dbReference type="ARBA" id="ARBA00040582"/>
    </source>
</evidence>
<keyword evidence="4" id="KW-0809">Transit peptide</keyword>
<keyword evidence="6 15" id="KW-0238">DNA-binding</keyword>
<dbReference type="InterPro" id="IPR050342">
    <property type="entry name" value="HMGB"/>
</dbReference>
<feature type="domain" description="HMG box" evidence="17">
    <location>
        <begin position="155"/>
        <end position="219"/>
    </location>
</feature>
<dbReference type="Pfam" id="PF09011">
    <property type="entry name" value="HMG_box_2"/>
    <property type="match status" value="1"/>
</dbReference>
<keyword evidence="5" id="KW-0805">Transcription regulation</keyword>
<evidence type="ECO:0000256" key="13">
    <source>
        <dbReference type="ARBA" id="ARBA00045216"/>
    </source>
</evidence>
<dbReference type="KEGG" id="hgl:101698418"/>
<evidence type="ECO:0000256" key="16">
    <source>
        <dbReference type="SAM" id="MobiDB-lite"/>
    </source>
</evidence>
<evidence type="ECO:0000256" key="8">
    <source>
        <dbReference type="ARBA" id="ARBA00023159"/>
    </source>
</evidence>
<dbReference type="AlphaFoldDB" id="A0A0N8ET49"/>
<evidence type="ECO:0000256" key="2">
    <source>
        <dbReference type="ARBA" id="ARBA00022553"/>
    </source>
</evidence>
<evidence type="ECO:0000256" key="3">
    <source>
        <dbReference type="ARBA" id="ARBA00022737"/>
    </source>
</evidence>
<sequence>MAFLRGVWGVLRTPGRSGAELCAGCGGRLRSPFSFVCVPKWFSSTLNGYPKKPVNSYIRFTREKMNILRAQYPELKVTELAKRLGEQWKELSDAEKKMYEDAYKEEWKAYREEVNRIHEVLTPAERKSLVESRAQRFFKGERVIKKKELLMLGKPKRARTAYNIFLSEYLPTCEGATIQAKWKSAHENWKNLSSSQKLVYEHLAKDDKIRYANEIRSWEERMIEDGRSDLVRPRPRQRNRMTQEKED</sequence>
<dbReference type="OMA" id="YMQLAED"/>
<keyword evidence="19" id="KW-1185">Reference proteome</keyword>
<keyword evidence="7" id="KW-0496">Mitochondrion</keyword>
<proteinExistence type="predicted"/>
<dbReference type="SUPFAM" id="SSF47095">
    <property type="entry name" value="HMG-box"/>
    <property type="match status" value="2"/>
</dbReference>
<dbReference type="Bgee" id="ENSHGLG00000009231">
    <property type="expression patterns" value="Expressed in cerebellum and 10 other cell types or tissues"/>
</dbReference>
<evidence type="ECO:0000256" key="9">
    <source>
        <dbReference type="ARBA" id="ARBA00023163"/>
    </source>
</evidence>
<dbReference type="PROSITE" id="PS50118">
    <property type="entry name" value="HMG_BOX_2"/>
    <property type="match status" value="2"/>
</dbReference>
<keyword evidence="10 15" id="KW-0539">Nucleus</keyword>
<dbReference type="Pfam" id="PF00505">
    <property type="entry name" value="HMG_box"/>
    <property type="match status" value="1"/>
</dbReference>
<dbReference type="GeneID" id="101698418"/>
<feature type="DNA-binding region" description="HMG box" evidence="15">
    <location>
        <begin position="155"/>
        <end position="219"/>
    </location>
</feature>
<evidence type="ECO:0000313" key="18">
    <source>
        <dbReference type="EMBL" id="JAN98261.1"/>
    </source>
</evidence>
<dbReference type="CTD" id="7019"/>
<dbReference type="PANTHER" id="PTHR48112">
    <property type="entry name" value="HIGH MOBILITY GROUP PROTEIN DSP1"/>
    <property type="match status" value="1"/>
</dbReference>
<dbReference type="SMART" id="SM00398">
    <property type="entry name" value="HMG"/>
    <property type="match status" value="2"/>
</dbReference>
<feature type="DNA-binding region" description="HMG box" evidence="15">
    <location>
        <begin position="50"/>
        <end position="118"/>
    </location>
</feature>
<evidence type="ECO:0000313" key="19">
    <source>
        <dbReference type="Proteomes" id="UP000694906"/>
    </source>
</evidence>
<keyword evidence="8" id="KW-0010">Activator</keyword>
<name>A0A0N8ET49_HETGA</name>
<comment type="subunit">
    <text evidence="14">Monomer; binds DNA as a monomer. Homodimer. Component of the mitochondrial transcription initiation complex, composed at least of TFB2M, TFAM and POLRMT. In this complex TFAM recruits POLRMT to the promoter whereas TFB2M induces structural changes in POLRMT to enable promoter opening and trapping of the DNA non-template strand. Upon metabolic stress, forms a complex composed of FOXO3, SIRT3, TFAM and POLRMT. Interacts with TFB1M and TFB2M. Interacts with CLPX; this enhances DNA-binding.</text>
</comment>
<dbReference type="OrthoDB" id="5550281at2759"/>
<dbReference type="InterPro" id="IPR036910">
    <property type="entry name" value="HMG_box_dom_sf"/>
</dbReference>
<evidence type="ECO:0000256" key="4">
    <source>
        <dbReference type="ARBA" id="ARBA00022946"/>
    </source>
</evidence>
<comment type="function">
    <text evidence="13">Binds to the mitochondrial light strand promoter and functions in mitochondrial transcription regulation. Component of the mitochondrial transcription initiation complex, composed at least of TFB2M, TFAM and POLRMT that is required for basal transcription of mitochondrial DNA. In this complex, TFAM recruits POLRMT to a specific promoter whereas TFB2M induces structural changes in POLRMT to enable promoter opening and trapping of the DNA non-template strand. Required for accurate and efficient promoter recognition by the mitochondrial RNA polymerase. Promotes transcription initiation from the HSP1 and the light strand promoter by binding immediately upstream of transcriptional start sites. Is able to unwind DNA. Bends the mitochondrial light strand promoter DNA into a U-turn shape via its HMG boxes. Required for maintenance of normal levels of mitochondrial DNA. May play a role in organizing and compacting mitochondrial DNA.</text>
</comment>
<keyword evidence="3" id="KW-0677">Repeat</keyword>
<keyword evidence="11" id="KW-1135">Mitochondrion nucleoid</keyword>
<dbReference type="PANTHER" id="PTHR48112:SF36">
    <property type="entry name" value="TRANSCRIPTION FACTOR A, MITOCHONDRIAL"/>
    <property type="match status" value="1"/>
</dbReference>
<evidence type="ECO:0000313" key="20">
    <source>
        <dbReference type="RefSeq" id="XP_004858361.1"/>
    </source>
</evidence>
<dbReference type="RefSeq" id="XP_004858361.1">
    <property type="nucleotide sequence ID" value="XM_004858304.3"/>
</dbReference>
<comment type="subcellular location">
    <subcellularLocation>
        <location evidence="1">Mitochondrion matrix</location>
        <location evidence="1">Mitochondrion nucleoid</location>
    </subcellularLocation>
</comment>
<reference evidence="20" key="2">
    <citation type="submission" date="2025-04" db="UniProtKB">
        <authorList>
            <consortium name="RefSeq"/>
        </authorList>
    </citation>
    <scope>IDENTIFICATION</scope>
</reference>
<evidence type="ECO:0000256" key="6">
    <source>
        <dbReference type="ARBA" id="ARBA00023125"/>
    </source>
</evidence>
<feature type="domain" description="HMG box" evidence="17">
    <location>
        <begin position="50"/>
        <end position="118"/>
    </location>
</feature>
<gene>
    <name evidence="18" type="primary">TFAM</name>
    <name evidence="20" type="synonym">Tfam</name>
</gene>
<dbReference type="Gene3D" id="1.10.30.10">
    <property type="entry name" value="High mobility group box domain"/>
    <property type="match status" value="2"/>
</dbReference>
<feature type="region of interest" description="Disordered" evidence="16">
    <location>
        <begin position="226"/>
        <end position="247"/>
    </location>
</feature>
<dbReference type="EMBL" id="GEBF01005371">
    <property type="protein sequence ID" value="JAN98261.1"/>
    <property type="molecule type" value="Transcribed_RNA"/>
</dbReference>
<evidence type="ECO:0000256" key="15">
    <source>
        <dbReference type="PROSITE-ProRule" id="PRU00267"/>
    </source>
</evidence>